<proteinExistence type="predicted"/>
<sequence>MEGIIKWREELRSRALELARQVADRVHGTVFLVGSYARGDFAEDSDIDVVVIGDFNEPPHRRLLDLDTPPNVEVLAFNVNEVFKIVDRCYPLALDIALGIVLRDDLGISSELVVRARRCVR</sequence>
<dbReference type="KEGG" id="vdi:Vdis_1340"/>
<dbReference type="InterPro" id="IPR002934">
    <property type="entry name" value="Polymerase_NTP_transf_dom"/>
</dbReference>
<accession>E1QS09</accession>
<dbReference type="Proteomes" id="UP000006681">
    <property type="component" value="Chromosome"/>
</dbReference>
<dbReference type="HOGENOM" id="CLU_175268_0_0_2"/>
<reference evidence="2 3" key="1">
    <citation type="journal article" date="2010" name="Stand. Genomic Sci.">
        <title>Complete genome sequence of Vulcanisaeta distributa type strain (IC-017).</title>
        <authorList>
            <person name="Mavromatis K."/>
            <person name="Sikorski J."/>
            <person name="Pabst E."/>
            <person name="Teshima H."/>
            <person name="Lapidus A."/>
            <person name="Lucas S."/>
            <person name="Nolan M."/>
            <person name="Glavina Del Rio T."/>
            <person name="Cheng J.F."/>
            <person name="Bruce D."/>
            <person name="Goodwin L."/>
            <person name="Pitluck S."/>
            <person name="Liolios K."/>
            <person name="Ivanova N."/>
            <person name="Mikhailova N."/>
            <person name="Pati A."/>
            <person name="Chen A."/>
            <person name="Palaniappan K."/>
            <person name="Land M."/>
            <person name="Hauser L."/>
            <person name="Chang Y.J."/>
            <person name="Jeffries C.D."/>
            <person name="Rohde M."/>
            <person name="Spring S."/>
            <person name="Goker M."/>
            <person name="Wirth R."/>
            <person name="Woyke T."/>
            <person name="Bristow J."/>
            <person name="Eisen J.A."/>
            <person name="Markowitz V."/>
            <person name="Hugenholtz P."/>
            <person name="Klenk H.P."/>
            <person name="Kyrpides N.C."/>
        </authorList>
    </citation>
    <scope>NUCLEOTIDE SEQUENCE [LARGE SCALE GENOMIC DNA]</scope>
    <source>
        <strain evidence="3">DSM 14429 / JCM 11212 / NBRC 100878 / IC-017</strain>
    </source>
</reference>
<protein>
    <submittedName>
        <fullName evidence="2">DNA polymerase beta domain protein region</fullName>
    </submittedName>
</protein>
<dbReference type="Pfam" id="PF01909">
    <property type="entry name" value="NTP_transf_2"/>
    <property type="match status" value="1"/>
</dbReference>
<dbReference type="eggNOG" id="arCOG01199">
    <property type="taxonomic scope" value="Archaea"/>
</dbReference>
<name>E1QS09_VULDI</name>
<organism evidence="2 3">
    <name type="scientific">Vulcanisaeta distributa (strain DSM 14429 / JCM 11212 / NBRC 100878 / IC-017)</name>
    <dbReference type="NCBI Taxonomy" id="572478"/>
    <lineage>
        <taxon>Archaea</taxon>
        <taxon>Thermoproteota</taxon>
        <taxon>Thermoprotei</taxon>
        <taxon>Thermoproteales</taxon>
        <taxon>Thermoproteaceae</taxon>
        <taxon>Vulcanisaeta</taxon>
    </lineage>
</organism>
<dbReference type="InterPro" id="IPR043519">
    <property type="entry name" value="NT_sf"/>
</dbReference>
<dbReference type="GeneID" id="9752272"/>
<dbReference type="STRING" id="572478.Vdis_1340"/>
<dbReference type="Gene3D" id="3.30.460.10">
    <property type="entry name" value="Beta Polymerase, domain 2"/>
    <property type="match status" value="1"/>
</dbReference>
<dbReference type="PANTHER" id="PTHR43449">
    <property type="entry name" value="NUCLEOTIDYLTRANSFERASE"/>
    <property type="match status" value="1"/>
</dbReference>
<dbReference type="PANTHER" id="PTHR43449:SF3">
    <property type="entry name" value="POLYMERASE NUCLEOTIDYL TRANSFERASE DOMAIN-CONTAINING PROTEIN"/>
    <property type="match status" value="1"/>
</dbReference>
<evidence type="ECO:0000313" key="3">
    <source>
        <dbReference type="Proteomes" id="UP000006681"/>
    </source>
</evidence>
<reference evidence="3" key="2">
    <citation type="journal article" date="2010" name="Stand. Genomic Sci.">
        <title>Complete genome sequence of Vulcanisaeta distributa type strain (IC-017T).</title>
        <authorList>
            <person name="Mavromatis K."/>
            <person name="Sikorski J."/>
            <person name="Pabst E."/>
            <person name="Teshima H."/>
            <person name="Lapidus A."/>
            <person name="Lucas S."/>
            <person name="Nolan M."/>
            <person name="Glavina Del Rio T."/>
            <person name="Cheng J."/>
            <person name="Bruce D."/>
            <person name="Goodwin L."/>
            <person name="Pitluck S."/>
            <person name="Liolios K."/>
            <person name="Ivanova N."/>
            <person name="Mikhailova N."/>
            <person name="Pati A."/>
            <person name="Chen A."/>
            <person name="Palaniappan K."/>
            <person name="Land M."/>
            <person name="Hauser L."/>
            <person name="Chang Y."/>
            <person name="Jeffries C."/>
            <person name="Rohde M."/>
            <person name="Spring S."/>
            <person name="Goker M."/>
            <person name="Wirth R."/>
            <person name="Woyke T."/>
            <person name="Bristow J."/>
            <person name="Eisen J."/>
            <person name="Markowitz V."/>
            <person name="Hugenholtz P."/>
            <person name="Klenk H."/>
            <person name="Kyrpides N."/>
        </authorList>
    </citation>
    <scope>NUCLEOTIDE SEQUENCE [LARGE SCALE GENOMIC DNA]</scope>
    <source>
        <strain evidence="3">DSM 14429 / JCM 11212 / NBRC 100878 / IC-017</strain>
    </source>
</reference>
<dbReference type="OrthoDB" id="9287at2157"/>
<keyword evidence="3" id="KW-1185">Reference proteome</keyword>
<dbReference type="CDD" id="cd05403">
    <property type="entry name" value="NT_KNTase_like"/>
    <property type="match status" value="1"/>
</dbReference>
<dbReference type="AlphaFoldDB" id="E1QS09"/>
<dbReference type="GO" id="GO:0016779">
    <property type="term" value="F:nucleotidyltransferase activity"/>
    <property type="evidence" value="ECO:0007669"/>
    <property type="project" value="InterPro"/>
</dbReference>
<dbReference type="RefSeq" id="WP_013336451.1">
    <property type="nucleotide sequence ID" value="NC_014537.1"/>
</dbReference>
<dbReference type="EMBL" id="CP002100">
    <property type="protein sequence ID" value="ADN50726.1"/>
    <property type="molecule type" value="Genomic_DNA"/>
</dbReference>
<evidence type="ECO:0000259" key="1">
    <source>
        <dbReference type="Pfam" id="PF01909"/>
    </source>
</evidence>
<gene>
    <name evidence="2" type="ordered locus">Vdis_1340</name>
</gene>
<evidence type="ECO:0000313" key="2">
    <source>
        <dbReference type="EMBL" id="ADN50726.1"/>
    </source>
</evidence>
<dbReference type="SUPFAM" id="SSF81301">
    <property type="entry name" value="Nucleotidyltransferase"/>
    <property type="match status" value="1"/>
</dbReference>
<feature type="domain" description="Polymerase nucleotidyl transferase" evidence="1">
    <location>
        <begin position="20"/>
        <end position="58"/>
    </location>
</feature>